<feature type="transmembrane region" description="Helical" evidence="9">
    <location>
        <begin position="58"/>
        <end position="79"/>
    </location>
</feature>
<evidence type="ECO:0000256" key="8">
    <source>
        <dbReference type="RuleBase" id="RU003942"/>
    </source>
</evidence>
<comment type="similarity">
    <text evidence="7 8">Belongs to the drug/metabolite transporter (DMT) superfamily. Small multidrug resistance (SMR) (TC 2.A.7.1) family.</text>
</comment>
<dbReference type="GO" id="GO:1990961">
    <property type="term" value="P:xenobiotic detoxification by transmembrane export across the plasma membrane"/>
    <property type="evidence" value="ECO:0007669"/>
    <property type="project" value="UniProtKB-ARBA"/>
</dbReference>
<accession>A0A450S4P9</accession>
<dbReference type="EMBL" id="CAADFA010000050">
    <property type="protein sequence ID" value="VFJ47745.1"/>
    <property type="molecule type" value="Genomic_DNA"/>
</dbReference>
<dbReference type="PANTHER" id="PTHR30561:SF1">
    <property type="entry name" value="MULTIDRUG TRANSPORTER EMRE"/>
    <property type="match status" value="1"/>
</dbReference>
<evidence type="ECO:0000256" key="3">
    <source>
        <dbReference type="ARBA" id="ARBA00022475"/>
    </source>
</evidence>
<name>A0A450S4P9_9GAMM</name>
<evidence type="ECO:0000256" key="7">
    <source>
        <dbReference type="ARBA" id="ARBA00038032"/>
    </source>
</evidence>
<dbReference type="SUPFAM" id="SSF103481">
    <property type="entry name" value="Multidrug resistance efflux transporter EmrE"/>
    <property type="match status" value="1"/>
</dbReference>
<evidence type="ECO:0000256" key="1">
    <source>
        <dbReference type="ARBA" id="ARBA00004651"/>
    </source>
</evidence>
<keyword evidence="3" id="KW-1003">Cell membrane</keyword>
<evidence type="ECO:0000313" key="10">
    <source>
        <dbReference type="EMBL" id="VFJ46770.1"/>
    </source>
</evidence>
<dbReference type="AlphaFoldDB" id="A0A450S4P9"/>
<dbReference type="Gene3D" id="1.10.3730.20">
    <property type="match status" value="1"/>
</dbReference>
<keyword evidence="4 8" id="KW-0812">Transmembrane</keyword>
<keyword evidence="2" id="KW-0813">Transport</keyword>
<evidence type="ECO:0000313" key="11">
    <source>
        <dbReference type="EMBL" id="VFJ47745.1"/>
    </source>
</evidence>
<evidence type="ECO:0000313" key="12">
    <source>
        <dbReference type="EMBL" id="VFK07945.1"/>
    </source>
</evidence>
<dbReference type="InterPro" id="IPR037185">
    <property type="entry name" value="EmrE-like"/>
</dbReference>
<organism evidence="10">
    <name type="scientific">Candidatus Kentrum sp. FM</name>
    <dbReference type="NCBI Taxonomy" id="2126340"/>
    <lineage>
        <taxon>Bacteria</taxon>
        <taxon>Pseudomonadati</taxon>
        <taxon>Pseudomonadota</taxon>
        <taxon>Gammaproteobacteria</taxon>
        <taxon>Candidatus Kentrum</taxon>
    </lineage>
</organism>
<dbReference type="EMBL" id="CAADEZ010000040">
    <property type="protein sequence ID" value="VFJ46770.1"/>
    <property type="molecule type" value="Genomic_DNA"/>
</dbReference>
<feature type="transmembrane region" description="Helical" evidence="9">
    <location>
        <begin position="32"/>
        <end position="51"/>
    </location>
</feature>
<sequence>MQYWLLLICAIGLEVAGTISMKLSGGFTRPVPSVLIFLFFPASLVAFTFALKKIEVGVAYAIWAGVGTTLVAVIGILYFREVITALKLVSIILIIVGVMGLNLSEANR</sequence>
<evidence type="ECO:0000256" key="9">
    <source>
        <dbReference type="SAM" id="Phobius"/>
    </source>
</evidence>
<dbReference type="Pfam" id="PF00893">
    <property type="entry name" value="Multi_Drug_Res"/>
    <property type="match status" value="1"/>
</dbReference>
<evidence type="ECO:0000256" key="2">
    <source>
        <dbReference type="ARBA" id="ARBA00022448"/>
    </source>
</evidence>
<evidence type="ECO:0000256" key="4">
    <source>
        <dbReference type="ARBA" id="ARBA00022692"/>
    </source>
</evidence>
<gene>
    <name evidence="10" type="ORF">BECKFM1743A_GA0114220_100402</name>
    <name evidence="12" type="ORF">BECKFM1743B_GA0114221_100542</name>
    <name evidence="11" type="ORF">BECKFM1743C_GA0114222_100502</name>
</gene>
<dbReference type="FunFam" id="1.10.3730.20:FF:000001">
    <property type="entry name" value="Quaternary ammonium compound resistance transporter SugE"/>
    <property type="match status" value="1"/>
</dbReference>
<comment type="subcellular location">
    <subcellularLocation>
        <location evidence="1 8">Cell membrane</location>
        <topology evidence="1 8">Multi-pass membrane protein</topology>
    </subcellularLocation>
</comment>
<dbReference type="GO" id="GO:0005886">
    <property type="term" value="C:plasma membrane"/>
    <property type="evidence" value="ECO:0007669"/>
    <property type="project" value="UniProtKB-SubCell"/>
</dbReference>
<keyword evidence="6 9" id="KW-0472">Membrane</keyword>
<keyword evidence="5 9" id="KW-1133">Transmembrane helix</keyword>
<protein>
    <submittedName>
        <fullName evidence="10">Small multidrug resistance pump</fullName>
    </submittedName>
</protein>
<dbReference type="InterPro" id="IPR045324">
    <property type="entry name" value="Small_multidrug_res"/>
</dbReference>
<dbReference type="EMBL" id="CAADFL010000054">
    <property type="protein sequence ID" value="VFK07945.1"/>
    <property type="molecule type" value="Genomic_DNA"/>
</dbReference>
<proteinExistence type="inferred from homology"/>
<dbReference type="GO" id="GO:0022857">
    <property type="term" value="F:transmembrane transporter activity"/>
    <property type="evidence" value="ECO:0007669"/>
    <property type="project" value="InterPro"/>
</dbReference>
<feature type="transmembrane region" description="Helical" evidence="9">
    <location>
        <begin position="85"/>
        <end position="103"/>
    </location>
</feature>
<evidence type="ECO:0000256" key="5">
    <source>
        <dbReference type="ARBA" id="ARBA00022989"/>
    </source>
</evidence>
<evidence type="ECO:0000256" key="6">
    <source>
        <dbReference type="ARBA" id="ARBA00023136"/>
    </source>
</evidence>
<dbReference type="PANTHER" id="PTHR30561">
    <property type="entry name" value="SMR FAMILY PROTON-DEPENDENT DRUG EFFLUX TRANSPORTER SUGE"/>
    <property type="match status" value="1"/>
</dbReference>
<dbReference type="InterPro" id="IPR000390">
    <property type="entry name" value="Small_drug/metabolite_transptr"/>
</dbReference>
<reference evidence="10" key="1">
    <citation type="submission" date="2019-02" db="EMBL/GenBank/DDBJ databases">
        <authorList>
            <person name="Gruber-Vodicka R. H."/>
            <person name="Seah K. B. B."/>
        </authorList>
    </citation>
    <scope>NUCLEOTIDE SEQUENCE</scope>
    <source>
        <strain evidence="10">BECK_BZ163</strain>
        <strain evidence="12">BECK_BZ164</strain>
        <strain evidence="11">BECK_BZ165</strain>
    </source>
</reference>